<dbReference type="AlphaFoldDB" id="A0A813JYD1"/>
<dbReference type="Proteomes" id="UP000626109">
    <property type="component" value="Unassembled WGS sequence"/>
</dbReference>
<comment type="caution">
    <text evidence="1">The sequence shown here is derived from an EMBL/GenBank/DDBJ whole genome shotgun (WGS) entry which is preliminary data.</text>
</comment>
<proteinExistence type="predicted"/>
<name>A0A813JYD1_POLGL</name>
<evidence type="ECO:0000313" key="1">
    <source>
        <dbReference type="EMBL" id="CAE8692114.1"/>
    </source>
</evidence>
<dbReference type="EMBL" id="CAJNNW010027579">
    <property type="protein sequence ID" value="CAE8692114.1"/>
    <property type="molecule type" value="Genomic_DNA"/>
</dbReference>
<protein>
    <submittedName>
        <fullName evidence="1">Uncharacterized protein</fullName>
    </submittedName>
</protein>
<reference evidence="1" key="1">
    <citation type="submission" date="2021-02" db="EMBL/GenBank/DDBJ databases">
        <authorList>
            <person name="Dougan E. K."/>
            <person name="Rhodes N."/>
            <person name="Thang M."/>
            <person name="Chan C."/>
        </authorList>
    </citation>
    <scope>NUCLEOTIDE SEQUENCE</scope>
</reference>
<gene>
    <name evidence="1" type="ORF">PGLA2088_LOCUS27731</name>
</gene>
<sequence>VHLFSKRPIIVVVFDTVFRPPEWWREFPNLLVYRMQIGMPWPVAFNFNKIRAMIGARVIVGIELDLDQIVAPGIDVVFSATRNEVTQHYPFPIMPVHWMSRDAKPGEMFYEYGLHSWRYEHGMRWCHAHPSWTFWALAFYADVLLKRYLLGLTKGTATGRMWALSALKPIDMRALAAAEESSKSLKSYRLQGYMVEDEDMLNVELWLANASKSWCKFDLEPELYTYRNWLSRRLYSDPKWYPDGIPVMFYSVHNTKDFEKTDQLLTILAQCSLPEVIKKSKCSSSEAALPVSCRLGTSEEREFRQADPEGYAASVCCCLQPRQDHPIYWAGSWYKRKEDVPELSDLPTKQPRHCILIS</sequence>
<feature type="non-terminal residue" evidence="1">
    <location>
        <position position="358"/>
    </location>
</feature>
<evidence type="ECO:0000313" key="2">
    <source>
        <dbReference type="Proteomes" id="UP000626109"/>
    </source>
</evidence>
<accession>A0A813JYD1</accession>
<organism evidence="1 2">
    <name type="scientific">Polarella glacialis</name>
    <name type="common">Dinoflagellate</name>
    <dbReference type="NCBI Taxonomy" id="89957"/>
    <lineage>
        <taxon>Eukaryota</taxon>
        <taxon>Sar</taxon>
        <taxon>Alveolata</taxon>
        <taxon>Dinophyceae</taxon>
        <taxon>Suessiales</taxon>
        <taxon>Suessiaceae</taxon>
        <taxon>Polarella</taxon>
    </lineage>
</organism>